<dbReference type="OrthoDB" id="2434093at2759"/>
<name>A0A397T350_9GLOM</name>
<evidence type="ECO:0000256" key="2">
    <source>
        <dbReference type="SAM" id="Phobius"/>
    </source>
</evidence>
<evidence type="ECO:0000313" key="4">
    <source>
        <dbReference type="Proteomes" id="UP000265703"/>
    </source>
</evidence>
<gene>
    <name evidence="3" type="ORF">C1645_805046</name>
</gene>
<reference evidence="3 4" key="1">
    <citation type="submission" date="2018-06" db="EMBL/GenBank/DDBJ databases">
        <title>Comparative genomics reveals the genomic features of Rhizophagus irregularis, R. cerebriforme, R. diaphanum and Gigaspora rosea, and their symbiotic lifestyle signature.</title>
        <authorList>
            <person name="Morin E."/>
            <person name="San Clemente H."/>
            <person name="Chen E.C.H."/>
            <person name="De La Providencia I."/>
            <person name="Hainaut M."/>
            <person name="Kuo A."/>
            <person name="Kohler A."/>
            <person name="Murat C."/>
            <person name="Tang N."/>
            <person name="Roy S."/>
            <person name="Loubradou J."/>
            <person name="Henrissat B."/>
            <person name="Grigoriev I.V."/>
            <person name="Corradi N."/>
            <person name="Roux C."/>
            <person name="Martin F.M."/>
        </authorList>
    </citation>
    <scope>NUCLEOTIDE SEQUENCE [LARGE SCALE GENOMIC DNA]</scope>
    <source>
        <strain evidence="3 4">DAOM 227022</strain>
    </source>
</reference>
<dbReference type="AlphaFoldDB" id="A0A397T350"/>
<keyword evidence="2" id="KW-0812">Transmembrane</keyword>
<keyword evidence="2" id="KW-0472">Membrane</keyword>
<organism evidence="3 4">
    <name type="scientific">Glomus cerebriforme</name>
    <dbReference type="NCBI Taxonomy" id="658196"/>
    <lineage>
        <taxon>Eukaryota</taxon>
        <taxon>Fungi</taxon>
        <taxon>Fungi incertae sedis</taxon>
        <taxon>Mucoromycota</taxon>
        <taxon>Glomeromycotina</taxon>
        <taxon>Glomeromycetes</taxon>
        <taxon>Glomerales</taxon>
        <taxon>Glomeraceae</taxon>
        <taxon>Glomus</taxon>
    </lineage>
</organism>
<evidence type="ECO:0000313" key="3">
    <source>
        <dbReference type="EMBL" id="RIA91779.1"/>
    </source>
</evidence>
<feature type="coiled-coil region" evidence="1">
    <location>
        <begin position="113"/>
        <end position="154"/>
    </location>
</feature>
<evidence type="ECO:0000256" key="1">
    <source>
        <dbReference type="SAM" id="Coils"/>
    </source>
</evidence>
<keyword evidence="2" id="KW-1133">Transmembrane helix</keyword>
<comment type="caution">
    <text evidence="3">The sequence shown here is derived from an EMBL/GenBank/DDBJ whole genome shotgun (WGS) entry which is preliminary data.</text>
</comment>
<keyword evidence="4" id="KW-1185">Reference proteome</keyword>
<dbReference type="EMBL" id="QKYT01000143">
    <property type="protein sequence ID" value="RIA91779.1"/>
    <property type="molecule type" value="Genomic_DNA"/>
</dbReference>
<sequence length="230" mass="26503">MAPRQDRTHPLVFGHSTTNDRLTSTKGGYYSYGGGGCGGLEGGVNGFRGLNDFGIRDNFLFDLLSNVNFEPKKKNILNNNNLLNKRKVRFNLTHRASIQERKHKGSLQERDEIRALEKEAIMYKLKRQEIQAQTRELRRELYKKNQEIRRKKREVKCLKAFERELIKFLDKCDNQPADIQRPLSNNLQITAAAPSAFRANLYRIYVLCAALLSFLLVRVVSYGSIVVNRV</sequence>
<feature type="transmembrane region" description="Helical" evidence="2">
    <location>
        <begin position="204"/>
        <end position="225"/>
    </location>
</feature>
<protein>
    <submittedName>
        <fullName evidence="3">Uncharacterized protein</fullName>
    </submittedName>
</protein>
<proteinExistence type="predicted"/>
<keyword evidence="1" id="KW-0175">Coiled coil</keyword>
<dbReference type="Proteomes" id="UP000265703">
    <property type="component" value="Unassembled WGS sequence"/>
</dbReference>
<accession>A0A397T350</accession>